<sequence length="181" mass="19420">MAKEPRSGKTEPASPLTARQARVPATTAEKPPRRAMTARSLAALLPGVTAPVFRRRSPAGARLLSGWRDIVGPGHAAQTTPQRLSAGTLTIACAGPVAMELQHHAALLIERINTWSGEKLVTRLRFVQDPTAGQPTRKTTPSRAPRQTVSLPTLPEGPLREALEALGASLRHERSDKKSQV</sequence>
<feature type="region of interest" description="Disordered" evidence="1">
    <location>
        <begin position="1"/>
        <end position="34"/>
    </location>
</feature>
<feature type="compositionally biased region" description="Polar residues" evidence="1">
    <location>
        <begin position="131"/>
        <end position="151"/>
    </location>
</feature>
<reference evidence="2 3" key="1">
    <citation type="submission" date="2019-06" db="EMBL/GenBank/DDBJ databases">
        <title>Whole genome shotgun sequence of Acetobacter peroxydans NBRC 13755.</title>
        <authorList>
            <person name="Hosoyama A."/>
            <person name="Uohara A."/>
            <person name="Ohji S."/>
            <person name="Ichikawa N."/>
        </authorList>
    </citation>
    <scope>NUCLEOTIDE SEQUENCE [LARGE SCALE GENOMIC DNA]</scope>
    <source>
        <strain evidence="2 3">NBRC 13755</strain>
    </source>
</reference>
<evidence type="ECO:0000256" key="1">
    <source>
        <dbReference type="SAM" id="MobiDB-lite"/>
    </source>
</evidence>
<evidence type="ECO:0000313" key="2">
    <source>
        <dbReference type="EMBL" id="GEB85248.1"/>
    </source>
</evidence>
<protein>
    <recommendedName>
        <fullName evidence="4">DUF721 domain-containing protein</fullName>
    </recommendedName>
</protein>
<comment type="caution">
    <text evidence="2">The sequence shown here is derived from an EMBL/GenBank/DDBJ whole genome shotgun (WGS) entry which is preliminary data.</text>
</comment>
<dbReference type="Pfam" id="PF05258">
    <property type="entry name" value="DciA"/>
    <property type="match status" value="1"/>
</dbReference>
<organism evidence="2 3">
    <name type="scientific">Acetobacter peroxydans</name>
    <dbReference type="NCBI Taxonomy" id="104098"/>
    <lineage>
        <taxon>Bacteria</taxon>
        <taxon>Pseudomonadati</taxon>
        <taxon>Pseudomonadota</taxon>
        <taxon>Alphaproteobacteria</taxon>
        <taxon>Acetobacterales</taxon>
        <taxon>Acetobacteraceae</taxon>
        <taxon>Acetobacter</taxon>
    </lineage>
</organism>
<gene>
    <name evidence="2" type="ORF">APE01nite_10450</name>
</gene>
<name>A0A4Y3TU43_9PROT</name>
<dbReference type="PIRSF" id="PIRSF032064">
    <property type="entry name" value="UCP032064"/>
    <property type="match status" value="1"/>
</dbReference>
<dbReference type="EMBL" id="BJMV01000004">
    <property type="protein sequence ID" value="GEB85248.1"/>
    <property type="molecule type" value="Genomic_DNA"/>
</dbReference>
<evidence type="ECO:0000313" key="3">
    <source>
        <dbReference type="Proteomes" id="UP000317730"/>
    </source>
</evidence>
<feature type="region of interest" description="Disordered" evidence="1">
    <location>
        <begin position="129"/>
        <end position="158"/>
    </location>
</feature>
<dbReference type="AlphaFoldDB" id="A0A4Y3TU43"/>
<proteinExistence type="predicted"/>
<dbReference type="InterPro" id="IPR007922">
    <property type="entry name" value="DciA-like"/>
</dbReference>
<dbReference type="InterPro" id="IPR010593">
    <property type="entry name" value="DUF1159"/>
</dbReference>
<dbReference type="RefSeq" id="WP_371857503.1">
    <property type="nucleotide sequence ID" value="NZ_BAPL01000023.1"/>
</dbReference>
<keyword evidence="3" id="KW-1185">Reference proteome</keyword>
<evidence type="ECO:0008006" key="4">
    <source>
        <dbReference type="Google" id="ProtNLM"/>
    </source>
</evidence>
<accession>A0A4Y3TU43</accession>
<dbReference type="Proteomes" id="UP000317730">
    <property type="component" value="Unassembled WGS sequence"/>
</dbReference>